<dbReference type="KEGG" id="htr:EPV75_10545"/>
<name>A0A410H5B3_9GAMM</name>
<sequence length="115" mass="11997">MKAPALKQRFILPLASVVVASLLTVSGCTFNKPTEASKSVSVVKAFNVTGCEKLGTTTAQVQSSLGGVEFSEEKVQKELINIAKNDAGTMGGDSVVAVSPVIGGMQKFDIYKCAK</sequence>
<evidence type="ECO:0000313" key="3">
    <source>
        <dbReference type="Proteomes" id="UP000285478"/>
    </source>
</evidence>
<accession>A0A410H5B3</accession>
<dbReference type="Proteomes" id="UP000285478">
    <property type="component" value="Chromosome"/>
</dbReference>
<proteinExistence type="predicted"/>
<reference evidence="2 3" key="1">
    <citation type="journal article" date="2018" name="Environ. Microbiol.">
        <title>Genomes of ubiquitous marine and hypersaline Hydrogenovibrio, Thiomicrorhabdus and Thiomicrospira spp. encode a diversity of mechanisms to sustain chemolithoautotrophy in heterogeneous environments.</title>
        <authorList>
            <person name="Scott K.M."/>
            <person name="Williams J."/>
            <person name="Porter C.M.B."/>
            <person name="Russel S."/>
            <person name="Harmer T.L."/>
            <person name="Paul J.H."/>
            <person name="Antonen K.M."/>
            <person name="Bridges M.K."/>
            <person name="Camper G.J."/>
            <person name="Campla C.K."/>
            <person name="Casella L.G."/>
            <person name="Chase E."/>
            <person name="Conrad J.W."/>
            <person name="Cruz M.C."/>
            <person name="Dunlap D.S."/>
            <person name="Duran L."/>
            <person name="Fahsbender E.M."/>
            <person name="Goldsmith D.B."/>
            <person name="Keeley R.F."/>
            <person name="Kondoff M.R."/>
            <person name="Kussy B.I."/>
            <person name="Lane M.K."/>
            <person name="Lawler S."/>
            <person name="Leigh B.A."/>
            <person name="Lewis C."/>
            <person name="Lostal L.M."/>
            <person name="Marking D."/>
            <person name="Mancera P.A."/>
            <person name="McClenthan E.C."/>
            <person name="McIntyre E.A."/>
            <person name="Mine J.A."/>
            <person name="Modi S."/>
            <person name="Moore B.D."/>
            <person name="Morgan W.A."/>
            <person name="Nelson K.M."/>
            <person name="Nguyen K.N."/>
            <person name="Ogburn N."/>
            <person name="Parrino D.G."/>
            <person name="Pedapudi A.D."/>
            <person name="Pelham R.P."/>
            <person name="Preece A.M."/>
            <person name="Rampersad E.A."/>
            <person name="Richardson J.C."/>
            <person name="Rodgers C.M."/>
            <person name="Schaffer B.L."/>
            <person name="Sheridan N.E."/>
            <person name="Solone M.R."/>
            <person name="Staley Z.R."/>
            <person name="Tabuchi M."/>
            <person name="Waide R.J."/>
            <person name="Wanjugi P.W."/>
            <person name="Young S."/>
            <person name="Clum A."/>
            <person name="Daum C."/>
            <person name="Huntemann M."/>
            <person name="Ivanova N."/>
            <person name="Kyrpides N."/>
            <person name="Mikhailova N."/>
            <person name="Palaniappan K."/>
            <person name="Pillay M."/>
            <person name="Reddy T.B.K."/>
            <person name="Shapiro N."/>
            <person name="Stamatis D."/>
            <person name="Varghese N."/>
            <person name="Woyke T."/>
            <person name="Boden R."/>
            <person name="Freyermuth S.K."/>
            <person name="Kerfeld C.A."/>
        </authorList>
    </citation>
    <scope>NUCLEOTIDE SEQUENCE [LARGE SCALE GENOMIC DNA]</scope>
    <source>
        <strain evidence="2 3">JR-2</strain>
    </source>
</reference>
<dbReference type="AlphaFoldDB" id="A0A410H5B3"/>
<dbReference type="Pfam" id="PF13698">
    <property type="entry name" value="DUF4156"/>
    <property type="match status" value="1"/>
</dbReference>
<feature type="signal peptide" evidence="1">
    <location>
        <begin position="1"/>
        <end position="31"/>
    </location>
</feature>
<keyword evidence="3" id="KW-1185">Reference proteome</keyword>
<dbReference type="InterPro" id="IPR025294">
    <property type="entry name" value="DUF4156"/>
</dbReference>
<feature type="chain" id="PRO_5019013624" evidence="1">
    <location>
        <begin position="32"/>
        <end position="115"/>
    </location>
</feature>
<evidence type="ECO:0000313" key="2">
    <source>
        <dbReference type="EMBL" id="QAB16076.1"/>
    </source>
</evidence>
<protein>
    <submittedName>
        <fullName evidence="2">DUF4156 domain-containing protein</fullName>
    </submittedName>
</protein>
<dbReference type="RefSeq" id="WP_051673430.1">
    <property type="nucleotide sequence ID" value="NZ_CP035033.1"/>
</dbReference>
<dbReference type="EMBL" id="CP035033">
    <property type="protein sequence ID" value="QAB16076.1"/>
    <property type="molecule type" value="Genomic_DNA"/>
</dbReference>
<dbReference type="PROSITE" id="PS51257">
    <property type="entry name" value="PROKAR_LIPOPROTEIN"/>
    <property type="match status" value="1"/>
</dbReference>
<gene>
    <name evidence="2" type="ORF">EPV75_10545</name>
</gene>
<evidence type="ECO:0000256" key="1">
    <source>
        <dbReference type="SAM" id="SignalP"/>
    </source>
</evidence>
<keyword evidence="1" id="KW-0732">Signal</keyword>
<organism evidence="2 3">
    <name type="scientific">Hydrogenovibrio thermophilus</name>
    <dbReference type="NCBI Taxonomy" id="265883"/>
    <lineage>
        <taxon>Bacteria</taxon>
        <taxon>Pseudomonadati</taxon>
        <taxon>Pseudomonadota</taxon>
        <taxon>Gammaproteobacteria</taxon>
        <taxon>Thiotrichales</taxon>
        <taxon>Piscirickettsiaceae</taxon>
        <taxon>Hydrogenovibrio</taxon>
    </lineage>
</organism>